<keyword evidence="4" id="KW-1185">Reference proteome</keyword>
<sequence>MLGEFTEVARRRPVDLVAPRSATPLPPGVLRALPRPAPYAAVRAAVAPHVAAQARVDLVLASGSDRFTAWWDPVTGAVGLEVTTGEQTSTHVSRRRGRLPHRPHALALTLTGTHLTLFSGTDGTWEAHARYDVVGRCDVRDAGWLSALEAGAPGTDGVLRDVVAGGFGQLGLRDVRWVTETDGTPVLLDGHLVLSATSAGPGFFDTAHTSLWRLHPDTLELVHLSDLFFSRRDAAGRVGAYGDHATHVVRDGGRWLVATSTWGDFDRATRPVRVVLAETDADLLNGEHLLPARDLALPTDGFRSVGVWDPHLRRDATGWRVGYVSARKYFVFHPVLAAGPSLDALEVTAYDAARRATEGTTWLEVDGQLRVLASDGRDGRAGARERFVVLDEQLREVGTLDAPYPSNLPWPTVVPTADGWLMATFDGTPTGGDILGYGTHGDLVLMRSSGEAGAH</sequence>
<reference evidence="1" key="2">
    <citation type="journal article" date="2014" name="Int. J. Syst. Evol. Microbiol.">
        <title>Complete genome of a new Firmicutes species belonging to the dominant human colonic microbiota ('Ruminococcus bicirculans') reveals two chromosomes and a selective capacity to utilize plant glucans.</title>
        <authorList>
            <consortium name="NISC Comparative Sequencing Program"/>
            <person name="Wegmann U."/>
            <person name="Louis P."/>
            <person name="Goesmann A."/>
            <person name="Henrissat B."/>
            <person name="Duncan S.H."/>
            <person name="Flint H.J."/>
        </authorList>
    </citation>
    <scope>NUCLEOTIDE SEQUENCE</scope>
    <source>
        <strain evidence="1">CCM 7403</strain>
    </source>
</reference>
<organism evidence="2 3">
    <name type="scientific">Nocardioides daphniae</name>
    <dbReference type="NCBI Taxonomy" id="402297"/>
    <lineage>
        <taxon>Bacteria</taxon>
        <taxon>Bacillati</taxon>
        <taxon>Actinomycetota</taxon>
        <taxon>Actinomycetes</taxon>
        <taxon>Propionibacteriales</taxon>
        <taxon>Nocardioidaceae</taxon>
        <taxon>Nocardioides</taxon>
    </lineage>
</organism>
<protein>
    <submittedName>
        <fullName evidence="2">Uncharacterized protein</fullName>
    </submittedName>
</protein>
<reference evidence="2 3" key="1">
    <citation type="journal article" date="2008" name="Int. J. Syst. Evol. Microbiol.">
        <title>Nocardioides daphniae sp. nov., isolated from Daphnia cucullata (Crustacea: Cladocera).</title>
        <authorList>
            <person name="Toth E.M."/>
            <person name="Keki Z."/>
            <person name="Homonnay Z.G."/>
            <person name="Borsodi A.K."/>
            <person name="Marialigeti K."/>
            <person name="Schumann P."/>
        </authorList>
    </citation>
    <scope>NUCLEOTIDE SEQUENCE [LARGE SCALE GENOMIC DNA]</scope>
    <source>
        <strain evidence="2 3">JCM 16608</strain>
    </source>
</reference>
<accession>A0A4V1CW80</accession>
<dbReference type="RefSeq" id="WP_135831386.1">
    <property type="nucleotide sequence ID" value="NZ_BMCK01000001.1"/>
</dbReference>
<dbReference type="KEGG" id="ndp:E2C04_02345"/>
<dbReference type="Proteomes" id="UP000630594">
    <property type="component" value="Unassembled WGS sequence"/>
</dbReference>
<proteinExistence type="predicted"/>
<reference evidence="4" key="3">
    <citation type="journal article" date="2019" name="Int. J. Syst. Evol. Microbiol.">
        <title>The Global Catalogue of Microorganisms (GCM) 10K type strain sequencing project: providing services to taxonomists for standard genome sequencing and annotation.</title>
        <authorList>
            <consortium name="The Broad Institute Genomics Platform"/>
            <consortium name="The Broad Institute Genome Sequencing Center for Infectious Disease"/>
            <person name="Wu L."/>
            <person name="Ma J."/>
        </authorList>
    </citation>
    <scope>NUCLEOTIDE SEQUENCE [LARGE SCALE GENOMIC DNA]</scope>
    <source>
        <strain evidence="4">CCM 7403</strain>
    </source>
</reference>
<evidence type="ECO:0000313" key="2">
    <source>
        <dbReference type="EMBL" id="QCC76337.1"/>
    </source>
</evidence>
<dbReference type="OrthoDB" id="3654766at2"/>
<reference evidence="1" key="5">
    <citation type="submission" date="2024-05" db="EMBL/GenBank/DDBJ databases">
        <authorList>
            <person name="Sun Q."/>
            <person name="Sedlacek I."/>
        </authorList>
    </citation>
    <scope>NUCLEOTIDE SEQUENCE</scope>
    <source>
        <strain evidence="1">CCM 7403</strain>
    </source>
</reference>
<gene>
    <name evidence="2" type="ORF">E2C04_02345</name>
    <name evidence="1" type="ORF">GCM10007231_03160</name>
</gene>
<evidence type="ECO:0000313" key="1">
    <source>
        <dbReference type="EMBL" id="GGD07788.1"/>
    </source>
</evidence>
<dbReference type="Proteomes" id="UP000297025">
    <property type="component" value="Chromosome"/>
</dbReference>
<name>A0A4V1CW80_9ACTN</name>
<reference evidence="2" key="4">
    <citation type="submission" date="2019-03" db="EMBL/GenBank/DDBJ databases">
        <authorList>
            <person name="Huang Y."/>
        </authorList>
    </citation>
    <scope>NUCLEOTIDE SEQUENCE</scope>
    <source>
        <strain evidence="2">JCM 16608</strain>
    </source>
</reference>
<dbReference type="EMBL" id="CP038462">
    <property type="protein sequence ID" value="QCC76337.1"/>
    <property type="molecule type" value="Genomic_DNA"/>
</dbReference>
<evidence type="ECO:0000313" key="4">
    <source>
        <dbReference type="Proteomes" id="UP000630594"/>
    </source>
</evidence>
<evidence type="ECO:0000313" key="3">
    <source>
        <dbReference type="Proteomes" id="UP000297025"/>
    </source>
</evidence>
<dbReference type="EMBL" id="BMCK01000001">
    <property type="protein sequence ID" value="GGD07788.1"/>
    <property type="molecule type" value="Genomic_DNA"/>
</dbReference>
<dbReference type="AlphaFoldDB" id="A0A4V1CW80"/>